<dbReference type="InterPro" id="IPR040218">
    <property type="entry name" value="SLC7A6OS"/>
</dbReference>
<dbReference type="GO" id="GO:0005634">
    <property type="term" value="C:nucleus"/>
    <property type="evidence" value="ECO:0007669"/>
    <property type="project" value="UniProtKB-SubCell"/>
</dbReference>
<feature type="region of interest" description="Disordered" evidence="10">
    <location>
        <begin position="79"/>
        <end position="133"/>
    </location>
</feature>
<name>A0A164RC31_9AGAM</name>
<evidence type="ECO:0000256" key="5">
    <source>
        <dbReference type="ARBA" id="ARBA00017036"/>
    </source>
</evidence>
<evidence type="ECO:0000259" key="11">
    <source>
        <dbReference type="Pfam" id="PF08574"/>
    </source>
</evidence>
<organism evidence="12 13">
    <name type="scientific">Sistotremastrum niveocremeum HHB9708</name>
    <dbReference type="NCBI Taxonomy" id="1314777"/>
    <lineage>
        <taxon>Eukaryota</taxon>
        <taxon>Fungi</taxon>
        <taxon>Dikarya</taxon>
        <taxon>Basidiomycota</taxon>
        <taxon>Agaricomycotina</taxon>
        <taxon>Agaricomycetes</taxon>
        <taxon>Sistotremastrales</taxon>
        <taxon>Sistotremastraceae</taxon>
        <taxon>Sertulicium</taxon>
        <taxon>Sertulicium niveocremeum</taxon>
    </lineage>
</organism>
<evidence type="ECO:0000256" key="9">
    <source>
        <dbReference type="ARBA" id="ARBA00023242"/>
    </source>
</evidence>
<keyword evidence="9" id="KW-0539">Nucleus</keyword>
<gene>
    <name evidence="12" type="ORF">SISNIDRAFT_415385</name>
</gene>
<protein>
    <recommendedName>
        <fullName evidence="5">Probable RNA polymerase II nuclear localization protein SLC7A6OS</fullName>
    </recommendedName>
</protein>
<keyword evidence="6" id="KW-0813">Transport</keyword>
<dbReference type="Proteomes" id="UP000076722">
    <property type="component" value="Unassembled WGS sequence"/>
</dbReference>
<dbReference type="PANTHER" id="PTHR31196">
    <property type="entry name" value="RNA POLYMERASE II NUCLEAR LOCALIZATION PROTEIN SLC7A6OS-RELATED"/>
    <property type="match status" value="1"/>
</dbReference>
<evidence type="ECO:0000313" key="13">
    <source>
        <dbReference type="Proteomes" id="UP000076722"/>
    </source>
</evidence>
<comment type="function">
    <text evidence="1">Directs RNA polymerase II nuclear import.</text>
</comment>
<dbReference type="GO" id="GO:0005737">
    <property type="term" value="C:cytoplasm"/>
    <property type="evidence" value="ECO:0007669"/>
    <property type="project" value="UniProtKB-SubCell"/>
</dbReference>
<dbReference type="STRING" id="1314777.A0A164RC31"/>
<keyword evidence="7" id="KW-0963">Cytoplasm</keyword>
<dbReference type="AlphaFoldDB" id="A0A164RC31"/>
<evidence type="ECO:0000256" key="6">
    <source>
        <dbReference type="ARBA" id="ARBA00022448"/>
    </source>
</evidence>
<keyword evidence="13" id="KW-1185">Reference proteome</keyword>
<proteinExistence type="inferred from homology"/>
<dbReference type="PANTHER" id="PTHR31196:SF2">
    <property type="entry name" value="RNA POLYMERASE II NUCLEAR LOCALIZATION PROTEIN SLC7A6OS-RELATED"/>
    <property type="match status" value="1"/>
</dbReference>
<feature type="region of interest" description="Disordered" evidence="10">
    <location>
        <begin position="246"/>
        <end position="294"/>
    </location>
</feature>
<evidence type="ECO:0000313" key="12">
    <source>
        <dbReference type="EMBL" id="KZS90433.1"/>
    </source>
</evidence>
<comment type="subcellular location">
    <subcellularLocation>
        <location evidence="3">Cytoplasm</location>
    </subcellularLocation>
    <subcellularLocation>
        <location evidence="2">Nucleus</location>
    </subcellularLocation>
</comment>
<evidence type="ECO:0000256" key="3">
    <source>
        <dbReference type="ARBA" id="ARBA00004496"/>
    </source>
</evidence>
<dbReference type="InterPro" id="IPR013883">
    <property type="entry name" value="TF_Iwr1_dom"/>
</dbReference>
<evidence type="ECO:0000256" key="10">
    <source>
        <dbReference type="SAM" id="MobiDB-lite"/>
    </source>
</evidence>
<feature type="compositionally biased region" description="Acidic residues" evidence="10">
    <location>
        <begin position="256"/>
        <end position="275"/>
    </location>
</feature>
<evidence type="ECO:0000256" key="2">
    <source>
        <dbReference type="ARBA" id="ARBA00004123"/>
    </source>
</evidence>
<dbReference type="EMBL" id="KV419421">
    <property type="protein sequence ID" value="KZS90433.1"/>
    <property type="molecule type" value="Genomic_DNA"/>
</dbReference>
<sequence>MYSPPSLPQNTRQDSSQFTILRIKRKRNEEPLDALVIEGVRKKKIRGSAGIFQFAETLESDAWEDESTKRAIKDRISTISRSAVSKDVQDSPKSQTPSIAEERTRRYTVVQSTPLPPQPELATKPRSPLKEPPKIWSSRALEKERLAKAANGDFMMYDAVPVADSNAIPLQEDPEMAQFMPLLQEYLSLNEVVPNPDSLNALSTNTQSIPQDRSISSDSEGDYVWDVFFHRPASEAEWNHMMTFGTISGLPPTAEETSDSDGSEIEDEADEDSNDENWYKNDYPEEDTDDSDGSSILPLRRILLIVGALLQTSSILRKTTKITNGDERFPYPQNMHLELLIKSSLRSYTRSRFRRPPCRS</sequence>
<dbReference type="Pfam" id="PF08574">
    <property type="entry name" value="Iwr1"/>
    <property type="match status" value="1"/>
</dbReference>
<feature type="domain" description="Transcription factor Iwr1" evidence="11">
    <location>
        <begin position="221"/>
        <end position="287"/>
    </location>
</feature>
<keyword evidence="8" id="KW-0653">Protein transport</keyword>
<dbReference type="GO" id="GO:0015031">
    <property type="term" value="P:protein transport"/>
    <property type="evidence" value="ECO:0007669"/>
    <property type="project" value="UniProtKB-KW"/>
</dbReference>
<reference evidence="12 13" key="1">
    <citation type="journal article" date="2016" name="Mol. Biol. Evol.">
        <title>Comparative Genomics of Early-Diverging Mushroom-Forming Fungi Provides Insights into the Origins of Lignocellulose Decay Capabilities.</title>
        <authorList>
            <person name="Nagy L.G."/>
            <person name="Riley R."/>
            <person name="Tritt A."/>
            <person name="Adam C."/>
            <person name="Daum C."/>
            <person name="Floudas D."/>
            <person name="Sun H."/>
            <person name="Yadav J.S."/>
            <person name="Pangilinan J."/>
            <person name="Larsson K.H."/>
            <person name="Matsuura K."/>
            <person name="Barry K."/>
            <person name="Labutti K."/>
            <person name="Kuo R."/>
            <person name="Ohm R.A."/>
            <person name="Bhattacharya S.S."/>
            <person name="Shirouzu T."/>
            <person name="Yoshinaga Y."/>
            <person name="Martin F.M."/>
            <person name="Grigoriev I.V."/>
            <person name="Hibbett D.S."/>
        </authorList>
    </citation>
    <scope>NUCLEOTIDE SEQUENCE [LARGE SCALE GENOMIC DNA]</scope>
    <source>
        <strain evidence="12 13">HHB9708</strain>
    </source>
</reference>
<dbReference type="OrthoDB" id="6255506at2759"/>
<evidence type="ECO:0000256" key="7">
    <source>
        <dbReference type="ARBA" id="ARBA00022490"/>
    </source>
</evidence>
<evidence type="ECO:0000256" key="1">
    <source>
        <dbReference type="ARBA" id="ARBA00003202"/>
    </source>
</evidence>
<evidence type="ECO:0000256" key="4">
    <source>
        <dbReference type="ARBA" id="ARBA00010218"/>
    </source>
</evidence>
<dbReference type="GO" id="GO:0032502">
    <property type="term" value="P:developmental process"/>
    <property type="evidence" value="ECO:0007669"/>
    <property type="project" value="TreeGrafter"/>
</dbReference>
<accession>A0A164RC31</accession>
<evidence type="ECO:0000256" key="8">
    <source>
        <dbReference type="ARBA" id="ARBA00022927"/>
    </source>
</evidence>
<comment type="similarity">
    <text evidence="4">Belongs to the IWR1/SLC7A6OS family.</text>
</comment>